<dbReference type="STRING" id="908615.SAMN05421540_1275"/>
<keyword evidence="1" id="KW-0175">Coiled coil</keyword>
<evidence type="ECO:0000313" key="2">
    <source>
        <dbReference type="EMBL" id="SEA79914.1"/>
    </source>
</evidence>
<proteinExistence type="predicted"/>
<dbReference type="AlphaFoldDB" id="A0A1H4E4C3"/>
<gene>
    <name evidence="2" type="ORF">SAMN05421540_1275</name>
</gene>
<accession>A0A1H4E4C3</accession>
<protein>
    <submittedName>
        <fullName evidence="2">Uncharacterized protein</fullName>
    </submittedName>
</protein>
<feature type="coiled-coil region" evidence="1">
    <location>
        <begin position="27"/>
        <end position="54"/>
    </location>
</feature>
<dbReference type="EMBL" id="FNQF01000027">
    <property type="protein sequence ID" value="SEA79914.1"/>
    <property type="molecule type" value="Genomic_DNA"/>
</dbReference>
<name>A0A1H4E4C3_9FLAO</name>
<evidence type="ECO:0000256" key="1">
    <source>
        <dbReference type="SAM" id="Coils"/>
    </source>
</evidence>
<dbReference type="RefSeq" id="WP_093246111.1">
    <property type="nucleotide sequence ID" value="NZ_FNQF01000027.1"/>
</dbReference>
<keyword evidence="3" id="KW-1185">Reference proteome</keyword>
<organism evidence="2 3">
    <name type="scientific">Psychroflexus halocasei</name>
    <dbReference type="NCBI Taxonomy" id="908615"/>
    <lineage>
        <taxon>Bacteria</taxon>
        <taxon>Pseudomonadati</taxon>
        <taxon>Bacteroidota</taxon>
        <taxon>Flavobacteriia</taxon>
        <taxon>Flavobacteriales</taxon>
        <taxon>Flavobacteriaceae</taxon>
        <taxon>Psychroflexus</taxon>
    </lineage>
</organism>
<sequence length="162" mass="19215">MTLIELANKEIDLYSNVMNIYEGKISSDNQELTLEEIQLEYKKVHNEYSKLSDKNIEALKRGLFIQWYALTEPHYLTGINELDEKTERKIIADLKTLIDRNETDKELMWMLNYYMNWNFVFDRFKDIAEFTKIAKAKIGGKPKIKTDERGQMGIYWKSITAE</sequence>
<reference evidence="2 3" key="1">
    <citation type="submission" date="2016-10" db="EMBL/GenBank/DDBJ databases">
        <authorList>
            <person name="de Groot N.N."/>
        </authorList>
    </citation>
    <scope>NUCLEOTIDE SEQUENCE [LARGE SCALE GENOMIC DNA]</scope>
    <source>
        <strain evidence="2 3">DSM 23581</strain>
    </source>
</reference>
<evidence type="ECO:0000313" key="3">
    <source>
        <dbReference type="Proteomes" id="UP000198820"/>
    </source>
</evidence>
<dbReference type="Proteomes" id="UP000198820">
    <property type="component" value="Unassembled WGS sequence"/>
</dbReference>